<dbReference type="AlphaFoldDB" id="A0A822Y9X6"/>
<keyword evidence="2" id="KW-1185">Reference proteome</keyword>
<dbReference type="EMBL" id="DUZY01000002">
    <property type="protein sequence ID" value="DAD27795.1"/>
    <property type="molecule type" value="Genomic_DNA"/>
</dbReference>
<reference evidence="1 2" key="1">
    <citation type="journal article" date="2020" name="Mol. Biol. Evol.">
        <title>Distinct Expression and Methylation Patterns for Genes with Different Fates following a Single Whole-Genome Duplication in Flowering Plants.</title>
        <authorList>
            <person name="Shi T."/>
            <person name="Rahmani R.S."/>
            <person name="Gugger P.F."/>
            <person name="Wang M."/>
            <person name="Li H."/>
            <person name="Zhang Y."/>
            <person name="Li Z."/>
            <person name="Wang Q."/>
            <person name="Van de Peer Y."/>
            <person name="Marchal K."/>
            <person name="Chen J."/>
        </authorList>
    </citation>
    <scope>NUCLEOTIDE SEQUENCE [LARGE SCALE GENOMIC DNA]</scope>
    <source>
        <tissue evidence="1">Leaf</tissue>
    </source>
</reference>
<name>A0A822Y9X6_NELNU</name>
<evidence type="ECO:0000313" key="1">
    <source>
        <dbReference type="EMBL" id="DAD27795.1"/>
    </source>
</evidence>
<organism evidence="1 2">
    <name type="scientific">Nelumbo nucifera</name>
    <name type="common">Sacred lotus</name>
    <dbReference type="NCBI Taxonomy" id="4432"/>
    <lineage>
        <taxon>Eukaryota</taxon>
        <taxon>Viridiplantae</taxon>
        <taxon>Streptophyta</taxon>
        <taxon>Embryophyta</taxon>
        <taxon>Tracheophyta</taxon>
        <taxon>Spermatophyta</taxon>
        <taxon>Magnoliopsida</taxon>
        <taxon>Proteales</taxon>
        <taxon>Nelumbonaceae</taxon>
        <taxon>Nelumbo</taxon>
    </lineage>
</organism>
<sequence length="39" mass="3992">MGVLNDVNSSKSSPFGINDFLKLTGWPSSAGGPQGQLGK</sequence>
<accession>A0A822Y9X6</accession>
<dbReference type="Proteomes" id="UP000607653">
    <property type="component" value="Unassembled WGS sequence"/>
</dbReference>
<evidence type="ECO:0000313" key="2">
    <source>
        <dbReference type="Proteomes" id="UP000607653"/>
    </source>
</evidence>
<proteinExistence type="predicted"/>
<gene>
    <name evidence="1" type="ORF">HUJ06_029263</name>
</gene>
<comment type="caution">
    <text evidence="1">The sequence shown here is derived from an EMBL/GenBank/DDBJ whole genome shotgun (WGS) entry which is preliminary data.</text>
</comment>
<protein>
    <submittedName>
        <fullName evidence="1">Uncharacterized protein</fullName>
    </submittedName>
</protein>